<dbReference type="GO" id="GO:0016874">
    <property type="term" value="F:ligase activity"/>
    <property type="evidence" value="ECO:0007669"/>
    <property type="project" value="UniProtKB-KW"/>
</dbReference>
<dbReference type="InterPro" id="IPR042099">
    <property type="entry name" value="ANL_N_sf"/>
</dbReference>
<keyword evidence="8" id="KW-1185">Reference proteome</keyword>
<dbReference type="PROSITE" id="PS00455">
    <property type="entry name" value="AMP_BINDING"/>
    <property type="match status" value="1"/>
</dbReference>
<keyword evidence="2" id="KW-0597">Phosphoprotein</keyword>
<evidence type="ECO:0000256" key="3">
    <source>
        <dbReference type="ARBA" id="ARBA00022598"/>
    </source>
</evidence>
<name>A0A8E2JCH8_9PEZI</name>
<dbReference type="InterPro" id="IPR020806">
    <property type="entry name" value="PKS_PP-bd"/>
</dbReference>
<dbReference type="SUPFAM" id="SSF47336">
    <property type="entry name" value="ACP-like"/>
    <property type="match status" value="1"/>
</dbReference>
<dbReference type="Pfam" id="PF00501">
    <property type="entry name" value="AMP-binding"/>
    <property type="match status" value="1"/>
</dbReference>
<accession>A0A8E2JCH8</accession>
<dbReference type="Gene3D" id="3.40.50.12780">
    <property type="entry name" value="N-terminal domain of ligase-like"/>
    <property type="match status" value="1"/>
</dbReference>
<dbReference type="PROSITE" id="PS50075">
    <property type="entry name" value="CARRIER"/>
    <property type="match status" value="1"/>
</dbReference>
<evidence type="ECO:0000256" key="4">
    <source>
        <dbReference type="ARBA" id="ARBA00029454"/>
    </source>
</evidence>
<dbReference type="InterPro" id="IPR000873">
    <property type="entry name" value="AMP-dep_synth/lig_dom"/>
</dbReference>
<feature type="domain" description="Carrier" evidence="6">
    <location>
        <begin position="760"/>
        <end position="836"/>
    </location>
</feature>
<protein>
    <submittedName>
        <fullName evidence="7">Acetyl-CoA synthetase-like protein</fullName>
    </submittedName>
</protein>
<dbReference type="InterPro" id="IPR009081">
    <property type="entry name" value="PP-bd_ACP"/>
</dbReference>
<keyword evidence="3" id="KW-0436">Ligase</keyword>
<dbReference type="FunFam" id="3.40.50.12780:FF:000014">
    <property type="entry name" value="Nonribosomal peptide synthetase 1"/>
    <property type="match status" value="1"/>
</dbReference>
<gene>
    <name evidence="7" type="ORF">K432DRAFT_407268</name>
</gene>
<dbReference type="Pfam" id="PF00668">
    <property type="entry name" value="Condensation"/>
    <property type="match status" value="3"/>
</dbReference>
<dbReference type="SUPFAM" id="SSF56801">
    <property type="entry name" value="Acetyl-CoA synthetase-like"/>
    <property type="match status" value="1"/>
</dbReference>
<dbReference type="GO" id="GO:0031177">
    <property type="term" value="F:phosphopantetheine binding"/>
    <property type="evidence" value="ECO:0007669"/>
    <property type="project" value="InterPro"/>
</dbReference>
<evidence type="ECO:0000313" key="8">
    <source>
        <dbReference type="Proteomes" id="UP000250266"/>
    </source>
</evidence>
<keyword evidence="1" id="KW-0596">Phosphopantetheine</keyword>
<evidence type="ECO:0000313" key="7">
    <source>
        <dbReference type="EMBL" id="OCK77489.1"/>
    </source>
</evidence>
<dbReference type="CDD" id="cd05918">
    <property type="entry name" value="A_NRPS_SidN3_like"/>
    <property type="match status" value="1"/>
</dbReference>
<dbReference type="InterPro" id="IPR020845">
    <property type="entry name" value="AMP-binding_CS"/>
</dbReference>
<dbReference type="SMART" id="SM00823">
    <property type="entry name" value="PKS_PP"/>
    <property type="match status" value="1"/>
</dbReference>
<comment type="similarity">
    <text evidence="4">Belongs to the NRP synthetase family.</text>
</comment>
<dbReference type="PANTHER" id="PTHR45398:SF1">
    <property type="entry name" value="ENZYME, PUTATIVE (JCVI)-RELATED"/>
    <property type="match status" value="1"/>
</dbReference>
<dbReference type="InterPro" id="IPR045851">
    <property type="entry name" value="AMP-bd_C_sf"/>
</dbReference>
<feature type="compositionally biased region" description="Polar residues" evidence="5">
    <location>
        <begin position="12"/>
        <end position="23"/>
    </location>
</feature>
<evidence type="ECO:0000256" key="5">
    <source>
        <dbReference type="SAM" id="MobiDB-lite"/>
    </source>
</evidence>
<dbReference type="NCBIfam" id="TIGR01733">
    <property type="entry name" value="AA-adenyl-dom"/>
    <property type="match status" value="1"/>
</dbReference>
<evidence type="ECO:0000259" key="6">
    <source>
        <dbReference type="PROSITE" id="PS50075"/>
    </source>
</evidence>
<dbReference type="InterPro" id="IPR036736">
    <property type="entry name" value="ACP-like_sf"/>
</dbReference>
<dbReference type="InterPro" id="IPR001242">
    <property type="entry name" value="Condensation_dom"/>
</dbReference>
<dbReference type="Pfam" id="PF00550">
    <property type="entry name" value="PP-binding"/>
    <property type="match status" value="1"/>
</dbReference>
<feature type="region of interest" description="Disordered" evidence="5">
    <location>
        <begin position="1"/>
        <end position="23"/>
    </location>
</feature>
<dbReference type="Gene3D" id="3.30.559.30">
    <property type="entry name" value="Nonribosomal peptide synthetase, condensation domain"/>
    <property type="match status" value="2"/>
</dbReference>
<dbReference type="Gene3D" id="3.30.559.10">
    <property type="entry name" value="Chloramphenicol acetyltransferase-like domain"/>
    <property type="match status" value="2"/>
</dbReference>
<evidence type="ECO:0000256" key="2">
    <source>
        <dbReference type="ARBA" id="ARBA00022553"/>
    </source>
</evidence>
<evidence type="ECO:0000256" key="1">
    <source>
        <dbReference type="ARBA" id="ARBA00022450"/>
    </source>
</evidence>
<dbReference type="SUPFAM" id="SSF52777">
    <property type="entry name" value="CoA-dependent acyltransferases"/>
    <property type="match status" value="4"/>
</dbReference>
<dbReference type="InterPro" id="IPR023213">
    <property type="entry name" value="CAT-like_dom_sf"/>
</dbReference>
<dbReference type="FunFam" id="3.30.559.10:FF:000016">
    <property type="entry name" value="Nonribosomal peptide synthase Pes1"/>
    <property type="match status" value="1"/>
</dbReference>
<reference evidence="7 8" key="1">
    <citation type="journal article" date="2016" name="Nat. Commun.">
        <title>Ectomycorrhizal ecology is imprinted in the genome of the dominant symbiotic fungus Cenococcum geophilum.</title>
        <authorList>
            <consortium name="DOE Joint Genome Institute"/>
            <person name="Peter M."/>
            <person name="Kohler A."/>
            <person name="Ohm R.A."/>
            <person name="Kuo A."/>
            <person name="Krutzmann J."/>
            <person name="Morin E."/>
            <person name="Arend M."/>
            <person name="Barry K.W."/>
            <person name="Binder M."/>
            <person name="Choi C."/>
            <person name="Clum A."/>
            <person name="Copeland A."/>
            <person name="Grisel N."/>
            <person name="Haridas S."/>
            <person name="Kipfer T."/>
            <person name="LaButti K."/>
            <person name="Lindquist E."/>
            <person name="Lipzen A."/>
            <person name="Maire R."/>
            <person name="Meier B."/>
            <person name="Mihaltcheva S."/>
            <person name="Molinier V."/>
            <person name="Murat C."/>
            <person name="Poggeler S."/>
            <person name="Quandt C.A."/>
            <person name="Sperisen C."/>
            <person name="Tritt A."/>
            <person name="Tisserant E."/>
            <person name="Crous P.W."/>
            <person name="Henrissat B."/>
            <person name="Nehls U."/>
            <person name="Egli S."/>
            <person name="Spatafora J.W."/>
            <person name="Grigoriev I.V."/>
            <person name="Martin F.M."/>
        </authorList>
    </citation>
    <scope>NUCLEOTIDE SEQUENCE [LARGE SCALE GENOMIC DNA]</scope>
    <source>
        <strain evidence="7 8">CBS 459.81</strain>
    </source>
</reference>
<dbReference type="PANTHER" id="PTHR45398">
    <property type="match status" value="1"/>
</dbReference>
<dbReference type="Gene3D" id="1.10.1200.10">
    <property type="entry name" value="ACP-like"/>
    <property type="match status" value="1"/>
</dbReference>
<dbReference type="Gene3D" id="3.30.300.30">
    <property type="match status" value="1"/>
</dbReference>
<dbReference type="Proteomes" id="UP000250266">
    <property type="component" value="Unassembled WGS sequence"/>
</dbReference>
<organism evidence="7 8">
    <name type="scientific">Lepidopterella palustris CBS 459.81</name>
    <dbReference type="NCBI Taxonomy" id="1314670"/>
    <lineage>
        <taxon>Eukaryota</taxon>
        <taxon>Fungi</taxon>
        <taxon>Dikarya</taxon>
        <taxon>Ascomycota</taxon>
        <taxon>Pezizomycotina</taxon>
        <taxon>Dothideomycetes</taxon>
        <taxon>Pleosporomycetidae</taxon>
        <taxon>Mytilinidiales</taxon>
        <taxon>Argynnaceae</taxon>
        <taxon>Lepidopterella</taxon>
    </lineage>
</organism>
<sequence length="1731" mass="192983">MAFPDAKPPSGESHTSFNGQSEPTSKVFCSLPVHTGSTWDVAKSTSFQNLDDLAIAKVAWSVMLHILTDSLEVCFPSIGLDNQLSLIKVRRLQDWRLPDHFEQPLIRDHTSIKSLWRQVPFRNHQVINTLVLQRFESMEFQQSITSALHVDVLLEVVKQGSECHFNIRYVKNVLTPNNAKTISGIFRYALEILQTLSGPRVTIERIDLAEDSAAACQKKVARCIHDLIEEQVLVQPSSPAIEAHDGHYTFEELSVASFKLSDLLVRLGARPDARAAILMEKSSLYPVSVLAVLKAGAAFVPLDPSHPMQRLQQLVQDVQPFVIISSTSLSRKAHELGKHVLLADSIQAESLEQPLPAIQSLANPSNAAYIIFTSGSTGKPKGVIIEHAAIATSAILRGRATGLGVGSRVLQYATHVFDVSVDEILTTLVHGGCVCVPSEAERFGVAPAMERMKINHALLTPTSARMLDPDDVPSLRTLQLGGELLSEDVNKKWSNRVRLFNVYGPTEASVAAVMSERTGQKGPGHVIGKAVGTVCYVVNPEDHNQLLPPNTVGELVIGGHTLARGYLNDAEKTDMAFFKSPPWMSHTGFDCPGRFYKTGDLASMDSNGTMTIHGRKDNQVKIRGQRINVEEIEDTLVSRAHAHGAIVALPKSGPLKNKLTAIVPEDVASHHAADSISSHSCFSNAKDLDAAHQARLDHDLRTALPSTMIPSKWISLPFLPQNSSSKTDRKQIQTWLEDMSDAAFHTIFQHGIQAHAESATTLSNLEARVRDIWCQVLNLSPSHLRPDKSFIRNGGDSITAIELRRLAKNAGISFKISDILSAGSVRELLGCSTATTEKHALHLEDEAGGPFPLSPIQRFYFENKSDGTDGFTQSVCVKVKDRVTKETLRSAIRALVSRHSMLRARFLRIKEDWMQVVADDVGETYSMSTYVLQQSEDLRSFVKSQVPEFSLTAGPVFNATYIEWGVDTQVLRLSAHHLVVDFVSWRILLQDLENLIRGNKPSAATMSFRAWCGLQAEFVKTLDPKAACLIRTNPDNHAFWIPKNGPLLNSYGTATKSEFKLSASDSKALMGQCNETLGTQPTEIMLATFYTAFSRIFIDRETPNVFIESHGREPWDACIDISRTVGWFTTAYPLAVPATLANNISSAIEHTKQRRRTIHDNGHSYWCCRYLTKHGRLSFDRNQPMEFVFNFAGQYQQFDREDSIFRLISGVGEETAHPEAHRFSLFDILITMEAGHLHFNITFPGNVNHRDRVDKFFRAWKTSLKTVAREYSTLQISFSSLPNYPVDLRESLKCSNIDLHKDVEDIYCTSGLQEHMLHSQATNPSHYKVVGTWKLQDPSMKSSLDLKCLRNAWNQVVNNHANLRTTFFHNAMSNRFIGVVLKRVKPIIVLTAEKHLCSLGTVRWSSFNNQEIRYLPHRMVIVKMNDGSVGCRLEFSHAIIDATSRDILLKELVDAYSGRIIPPDRSFYQQYLAQVTPSVPARVSAKIPRCIFPTNLWHKGIAETISLMTVPSLSADVNPFETCQQSGVTISSIIFTAWSLILSKYTFSTQISFAYVALNRPTNVSGIERAVGCYIKLLVCSVELSSHDRVWDIARHIQRHCANCMSGDIQAEEATEHPENGRDSGVLNTMVNVRNTGASSSDFQSERLAMSLRSFEDPWAYDFVLSVDKFKAQPLQLTLQYCNTKISQAVATRVVQDLNMTLNSLFMDSHLTKHAWDLLLEPDRPREVIGL</sequence>
<proteinExistence type="inferred from homology"/>
<dbReference type="FunFam" id="3.30.559.30:FF:000002">
    <property type="entry name" value="Nonribosomal peptide synthase Pes1"/>
    <property type="match status" value="1"/>
</dbReference>
<dbReference type="EMBL" id="KV745124">
    <property type="protein sequence ID" value="OCK77489.1"/>
    <property type="molecule type" value="Genomic_DNA"/>
</dbReference>
<dbReference type="OrthoDB" id="416786at2759"/>
<dbReference type="InterPro" id="IPR010071">
    <property type="entry name" value="AA_adenyl_dom"/>
</dbReference>